<dbReference type="AlphaFoldDB" id="A0A6J6RE97"/>
<gene>
    <name evidence="3" type="ORF">UFOPK2602_01621</name>
    <name evidence="4" type="ORF">UFOPK2806_00917</name>
    <name evidence="5" type="ORF">UFOPK4306_00342</name>
</gene>
<dbReference type="EMBL" id="CAEZXX010000123">
    <property type="protein sequence ID" value="CAB4719295.1"/>
    <property type="molecule type" value="Genomic_DNA"/>
</dbReference>
<feature type="domain" description="Glycosyltransferase subfamily 4-like N-terminal" evidence="2">
    <location>
        <begin position="32"/>
        <end position="206"/>
    </location>
</feature>
<reference evidence="3" key="1">
    <citation type="submission" date="2020-05" db="EMBL/GenBank/DDBJ databases">
        <authorList>
            <person name="Chiriac C."/>
            <person name="Salcher M."/>
            <person name="Ghai R."/>
            <person name="Kavagutti S V."/>
        </authorList>
    </citation>
    <scope>NUCLEOTIDE SEQUENCE</scope>
</reference>
<dbReference type="InterPro" id="IPR050194">
    <property type="entry name" value="Glycosyltransferase_grp1"/>
</dbReference>
<dbReference type="PANTHER" id="PTHR45947:SF3">
    <property type="entry name" value="SULFOQUINOVOSYL TRANSFERASE SQD2"/>
    <property type="match status" value="1"/>
</dbReference>
<dbReference type="Pfam" id="PF00534">
    <property type="entry name" value="Glycos_transf_1"/>
    <property type="match status" value="1"/>
</dbReference>
<evidence type="ECO:0000259" key="2">
    <source>
        <dbReference type="Pfam" id="PF13439"/>
    </source>
</evidence>
<evidence type="ECO:0000259" key="1">
    <source>
        <dbReference type="Pfam" id="PF00534"/>
    </source>
</evidence>
<dbReference type="SUPFAM" id="SSF53756">
    <property type="entry name" value="UDP-Glycosyltransferase/glycogen phosphorylase"/>
    <property type="match status" value="1"/>
</dbReference>
<dbReference type="InterPro" id="IPR001296">
    <property type="entry name" value="Glyco_trans_1"/>
</dbReference>
<dbReference type="PANTHER" id="PTHR45947">
    <property type="entry name" value="SULFOQUINOVOSYL TRANSFERASE SQD2"/>
    <property type="match status" value="1"/>
</dbReference>
<name>A0A6J6RE97_9ZZZZ</name>
<evidence type="ECO:0000313" key="3">
    <source>
        <dbReference type="EMBL" id="CAB4719295.1"/>
    </source>
</evidence>
<proteinExistence type="predicted"/>
<dbReference type="Gene3D" id="3.40.50.2000">
    <property type="entry name" value="Glycogen Phosphorylase B"/>
    <property type="match status" value="2"/>
</dbReference>
<dbReference type="EMBL" id="CAEZYY010000009">
    <property type="protein sequence ID" value="CAB4749383.1"/>
    <property type="molecule type" value="Genomic_DNA"/>
</dbReference>
<protein>
    <submittedName>
        <fullName evidence="3">Unannotated protein</fullName>
    </submittedName>
</protein>
<dbReference type="GO" id="GO:0016758">
    <property type="term" value="F:hexosyltransferase activity"/>
    <property type="evidence" value="ECO:0007669"/>
    <property type="project" value="TreeGrafter"/>
</dbReference>
<evidence type="ECO:0000313" key="5">
    <source>
        <dbReference type="EMBL" id="CAB5054733.1"/>
    </source>
</evidence>
<dbReference type="Pfam" id="PF13439">
    <property type="entry name" value="Glyco_transf_4"/>
    <property type="match status" value="1"/>
</dbReference>
<dbReference type="EMBL" id="CAFBQP010000009">
    <property type="protein sequence ID" value="CAB5054733.1"/>
    <property type="molecule type" value="Genomic_DNA"/>
</dbReference>
<dbReference type="CDD" id="cd03801">
    <property type="entry name" value="GT4_PimA-like"/>
    <property type="match status" value="1"/>
</dbReference>
<sequence>MHVPVGPITRGLASVARMRVAMLSWEYPPLVVGGISAHVEGLAQALVRAGHEVVVFSLHHADVPDDITVDGVRVLRARTDLPWIPEGDLVARMASANHQIVQLAAQLDTWRPDVVHAHDWLVAWAGDTLRALWGIPLVATIHATERGRHGGHLPPGMPAAINAAEWWLTYQAREVICCSRFMAREVVDGFDLPLDKLHLVPNGVDPRLWAPAAPNGAGREPLVLAWGRVQYEKGFQVLASAIALLRQRVPGIHCVIAGRGSYLPDLQSHIDLEGVSDIVQLAGFVPDTDLRTLLHRAGCAVIPSLYEPFGIVALEAMAAGAPTIVARTGGLAEILDGTGAGLLFEPGSAEELASAIEKVLTDPAAAAALTSASADLLGEHYSWDAIAVSTLAVYAQALR</sequence>
<organism evidence="3">
    <name type="scientific">freshwater metagenome</name>
    <dbReference type="NCBI Taxonomy" id="449393"/>
    <lineage>
        <taxon>unclassified sequences</taxon>
        <taxon>metagenomes</taxon>
        <taxon>ecological metagenomes</taxon>
    </lineage>
</organism>
<dbReference type="InterPro" id="IPR028098">
    <property type="entry name" value="Glyco_trans_4-like_N"/>
</dbReference>
<evidence type="ECO:0000313" key="4">
    <source>
        <dbReference type="EMBL" id="CAB4749383.1"/>
    </source>
</evidence>
<accession>A0A6J6RE97</accession>
<feature type="domain" description="Glycosyl transferase family 1" evidence="1">
    <location>
        <begin position="218"/>
        <end position="371"/>
    </location>
</feature>